<evidence type="ECO:0000256" key="5">
    <source>
        <dbReference type="ARBA" id="ARBA00021008"/>
    </source>
</evidence>
<keyword evidence="16 18" id="KW-0472">Membrane</keyword>
<organism evidence="20">
    <name type="scientific">Lysmata sp. 1 LQZ-2020</name>
    <dbReference type="NCBI Taxonomy" id="2735370"/>
    <lineage>
        <taxon>Eukaryota</taxon>
        <taxon>Metazoa</taxon>
        <taxon>Ecdysozoa</taxon>
        <taxon>Arthropoda</taxon>
        <taxon>Crustacea</taxon>
        <taxon>Multicrustacea</taxon>
        <taxon>Malacostraca</taxon>
        <taxon>Eumalacostraca</taxon>
        <taxon>Eucarida</taxon>
        <taxon>Decapoda</taxon>
        <taxon>Pleocyemata</taxon>
        <taxon>Caridea</taxon>
        <taxon>Alpheoidea</taxon>
        <taxon>Hippolytidae</taxon>
        <taxon>Lysmata</taxon>
    </lineage>
</organism>
<evidence type="ECO:0000256" key="17">
    <source>
        <dbReference type="ARBA" id="ARBA00049551"/>
    </source>
</evidence>
<protein>
    <recommendedName>
        <fullName evidence="5 18">NADH-ubiquinone oxidoreductase chain 2</fullName>
        <ecNumber evidence="4 18">7.1.1.2</ecNumber>
    </recommendedName>
</protein>
<sequence>MTSPARLFFLFSTTLGILITTSSSSWLSCWMGLELNLLSFIPLMSSSHNLYKSEAALKYFLIQALGSAIILFWAPALLVLSSESSQVVLLLAILLKLGAAPFHLWLPSVMQGLHWPQCIILMTLQKIAPLTMVSYLNPSNALTIGIFLSSSLSALVGGLGGMNQTFTRKLLAYSSINHVGWMMTAISFSEWAVMYYFVVYAAITYTVVSILNSQQIFHLSNTLPITLPPSTQLLLFISLFSLGGLPPFLGFFPKMFVIFNLSNQYHMLWASIMIMSSLLTLLFYVRIAIPAITLSSSKIKFNLRSKNELSLSLVTTSINFIPILGPLISFPPF</sequence>
<evidence type="ECO:0000256" key="7">
    <source>
        <dbReference type="ARBA" id="ARBA00022660"/>
    </source>
</evidence>
<dbReference type="PANTHER" id="PTHR46552:SF1">
    <property type="entry name" value="NADH-UBIQUINONE OXIDOREDUCTASE CHAIN 2"/>
    <property type="match status" value="1"/>
</dbReference>
<dbReference type="EC" id="7.1.1.2" evidence="4 18"/>
<dbReference type="Pfam" id="PF00361">
    <property type="entry name" value="Proton_antipo_M"/>
    <property type="match status" value="2"/>
</dbReference>
<evidence type="ECO:0000256" key="1">
    <source>
        <dbReference type="ARBA" id="ARBA00003257"/>
    </source>
</evidence>
<evidence type="ECO:0000256" key="10">
    <source>
        <dbReference type="ARBA" id="ARBA00022967"/>
    </source>
</evidence>
<dbReference type="GO" id="GO:0006120">
    <property type="term" value="P:mitochondrial electron transport, NADH to ubiquinone"/>
    <property type="evidence" value="ECO:0007669"/>
    <property type="project" value="InterPro"/>
</dbReference>
<dbReference type="EMBL" id="MW836830">
    <property type="protein sequence ID" value="URW97627.1"/>
    <property type="molecule type" value="Genomic_DNA"/>
</dbReference>
<feature type="transmembrane region" description="Helical" evidence="18">
    <location>
        <begin position="309"/>
        <end position="330"/>
    </location>
</feature>
<keyword evidence="7 18" id="KW-0679">Respiratory chain</keyword>
<keyword evidence="8 18" id="KW-0812">Transmembrane</keyword>
<evidence type="ECO:0000256" key="18">
    <source>
        <dbReference type="RuleBase" id="RU003403"/>
    </source>
</evidence>
<feature type="transmembrane region" description="Helical" evidence="18">
    <location>
        <begin position="87"/>
        <end position="106"/>
    </location>
</feature>
<dbReference type="GO" id="GO:0005743">
    <property type="term" value="C:mitochondrial inner membrane"/>
    <property type="evidence" value="ECO:0007669"/>
    <property type="project" value="UniProtKB-SubCell"/>
</dbReference>
<evidence type="ECO:0000256" key="9">
    <source>
        <dbReference type="ARBA" id="ARBA00022792"/>
    </source>
</evidence>
<evidence type="ECO:0000256" key="16">
    <source>
        <dbReference type="ARBA" id="ARBA00023136"/>
    </source>
</evidence>
<evidence type="ECO:0000313" key="20">
    <source>
        <dbReference type="EMBL" id="URW97627.1"/>
    </source>
</evidence>
<keyword evidence="11 18" id="KW-0249">Electron transport</keyword>
<geneLocation type="mitochondrion" evidence="20"/>
<comment type="function">
    <text evidence="1">Core subunit of the mitochondrial membrane respiratory chain NADH dehydrogenase (Complex I) that is believed to belong to the minimal assembly required for catalysis. Complex I functions in the transfer of electrons from NADH to the respiratory chain. The immediate electron acceptor for the enzyme is believed to be ubiquinone.</text>
</comment>
<evidence type="ECO:0000256" key="6">
    <source>
        <dbReference type="ARBA" id="ARBA00022448"/>
    </source>
</evidence>
<feature type="domain" description="NADH:quinone oxidoreductase/Mrp antiporter transmembrane" evidence="19">
    <location>
        <begin position="86"/>
        <end position="280"/>
    </location>
</feature>
<evidence type="ECO:0000256" key="14">
    <source>
        <dbReference type="ARBA" id="ARBA00023075"/>
    </source>
</evidence>
<evidence type="ECO:0000256" key="4">
    <source>
        <dbReference type="ARBA" id="ARBA00012944"/>
    </source>
</evidence>
<dbReference type="PROSITE" id="PS51257">
    <property type="entry name" value="PROKAR_LIPOPROTEIN"/>
    <property type="match status" value="1"/>
</dbReference>
<keyword evidence="12 18" id="KW-1133">Transmembrane helix</keyword>
<evidence type="ECO:0000256" key="15">
    <source>
        <dbReference type="ARBA" id="ARBA00023128"/>
    </source>
</evidence>
<keyword evidence="13 18" id="KW-0520">NAD</keyword>
<name>A0A8X8RG12_9EUCA</name>
<dbReference type="GO" id="GO:0008137">
    <property type="term" value="F:NADH dehydrogenase (ubiquinone) activity"/>
    <property type="evidence" value="ECO:0007669"/>
    <property type="project" value="UniProtKB-EC"/>
</dbReference>
<evidence type="ECO:0000256" key="11">
    <source>
        <dbReference type="ARBA" id="ARBA00022982"/>
    </source>
</evidence>
<comment type="similarity">
    <text evidence="3 18">Belongs to the complex I subunit 2 family.</text>
</comment>
<dbReference type="PANTHER" id="PTHR46552">
    <property type="entry name" value="NADH-UBIQUINONE OXIDOREDUCTASE CHAIN 2"/>
    <property type="match status" value="1"/>
</dbReference>
<accession>A0A8X8RG12</accession>
<dbReference type="InterPro" id="IPR050175">
    <property type="entry name" value="Complex_I_Subunit_2"/>
</dbReference>
<evidence type="ECO:0000256" key="13">
    <source>
        <dbReference type="ARBA" id="ARBA00023027"/>
    </source>
</evidence>
<evidence type="ECO:0000259" key="19">
    <source>
        <dbReference type="Pfam" id="PF00361"/>
    </source>
</evidence>
<proteinExistence type="inferred from homology"/>
<feature type="transmembrane region" description="Helical" evidence="18">
    <location>
        <begin position="59"/>
        <end position="80"/>
    </location>
</feature>
<keyword evidence="6" id="KW-0813">Transport</keyword>
<evidence type="ECO:0000256" key="12">
    <source>
        <dbReference type="ARBA" id="ARBA00022989"/>
    </source>
</evidence>
<dbReference type="InterPro" id="IPR001750">
    <property type="entry name" value="ND/Mrp_TM"/>
</dbReference>
<feature type="transmembrane region" description="Helical" evidence="18">
    <location>
        <begin position="233"/>
        <end position="252"/>
    </location>
</feature>
<comment type="function">
    <text evidence="18">Core subunit of the mitochondrial membrane respiratory chain NADH dehydrogenase (Complex I) which catalyzes electron transfer from NADH through the respiratory chain, using ubiquinone as an electron acceptor. Essential for the catalytic activity and assembly of complex I.</text>
</comment>
<dbReference type="AlphaFoldDB" id="A0A8X8RG12"/>
<feature type="transmembrane region" description="Helical" evidence="18">
    <location>
        <begin position="139"/>
        <end position="158"/>
    </location>
</feature>
<feature type="transmembrane region" description="Helical" evidence="18">
    <location>
        <begin position="194"/>
        <end position="212"/>
    </location>
</feature>
<keyword evidence="10 18" id="KW-1278">Translocase</keyword>
<comment type="catalytic activity">
    <reaction evidence="17 18">
        <text>a ubiquinone + NADH + 5 H(+)(in) = a ubiquinol + NAD(+) + 4 H(+)(out)</text>
        <dbReference type="Rhea" id="RHEA:29091"/>
        <dbReference type="Rhea" id="RHEA-COMP:9565"/>
        <dbReference type="Rhea" id="RHEA-COMP:9566"/>
        <dbReference type="ChEBI" id="CHEBI:15378"/>
        <dbReference type="ChEBI" id="CHEBI:16389"/>
        <dbReference type="ChEBI" id="CHEBI:17976"/>
        <dbReference type="ChEBI" id="CHEBI:57540"/>
        <dbReference type="ChEBI" id="CHEBI:57945"/>
        <dbReference type="EC" id="7.1.1.2"/>
    </reaction>
</comment>
<reference evidence="20" key="1">
    <citation type="submission" date="2021-03" db="EMBL/GenBank/DDBJ databases">
        <title>The complete mitogenome of Lysmata sumling (Crustacea: Decapoda: Hippolytidae) and its phylogenetic position in Decapoda.</title>
        <authorList>
            <person name="Zhu Z."/>
            <person name="Zhu L."/>
        </authorList>
    </citation>
    <scope>NUCLEOTIDE SEQUENCE</scope>
</reference>
<evidence type="ECO:0000256" key="2">
    <source>
        <dbReference type="ARBA" id="ARBA00004448"/>
    </source>
</evidence>
<keyword evidence="9 18" id="KW-0999">Mitochondrion inner membrane</keyword>
<dbReference type="InterPro" id="IPR003917">
    <property type="entry name" value="NADH_UbQ_OxRdtase_chain2"/>
</dbReference>
<evidence type="ECO:0000256" key="3">
    <source>
        <dbReference type="ARBA" id="ARBA00007012"/>
    </source>
</evidence>
<evidence type="ECO:0000256" key="8">
    <source>
        <dbReference type="ARBA" id="ARBA00022692"/>
    </source>
</evidence>
<keyword evidence="14 18" id="KW-0830">Ubiquinone</keyword>
<feature type="transmembrane region" description="Helical" evidence="18">
    <location>
        <begin position="170"/>
        <end position="188"/>
    </location>
</feature>
<dbReference type="PRINTS" id="PR01436">
    <property type="entry name" value="NADHDHGNASE2"/>
</dbReference>
<feature type="domain" description="NADH:quinone oxidoreductase/Mrp antiporter transmembrane" evidence="19">
    <location>
        <begin position="23"/>
        <end position="74"/>
    </location>
</feature>
<feature type="transmembrane region" description="Helical" evidence="18">
    <location>
        <begin position="267"/>
        <end position="289"/>
    </location>
</feature>
<gene>
    <name evidence="20" type="primary">nad2</name>
</gene>
<keyword evidence="15 18" id="KW-0496">Mitochondrion</keyword>
<comment type="subcellular location">
    <subcellularLocation>
        <location evidence="2 18">Mitochondrion inner membrane</location>
        <topology evidence="2 18">Multi-pass membrane protein</topology>
    </subcellularLocation>
</comment>